<evidence type="ECO:0000256" key="3">
    <source>
        <dbReference type="ARBA" id="ARBA00022691"/>
    </source>
</evidence>
<dbReference type="InterPro" id="IPR001077">
    <property type="entry name" value="COMT_C"/>
</dbReference>
<feature type="region of interest" description="Disordered" evidence="5">
    <location>
        <begin position="1"/>
        <end position="28"/>
    </location>
</feature>
<dbReference type="PANTHER" id="PTHR43712:SF2">
    <property type="entry name" value="O-METHYLTRANSFERASE CICE"/>
    <property type="match status" value="1"/>
</dbReference>
<feature type="domain" description="O-methyltransferase dimerisation" evidence="7">
    <location>
        <begin position="37"/>
        <end position="131"/>
    </location>
</feature>
<keyword evidence="2 8" id="KW-0808">Transferase</keyword>
<accession>A0A3M8VV28</accession>
<name>A0A3M8VV28_9ACTN</name>
<proteinExistence type="predicted"/>
<dbReference type="InterPro" id="IPR016461">
    <property type="entry name" value="COMT-like"/>
</dbReference>
<reference evidence="8 9" key="1">
    <citation type="submission" date="2018-11" db="EMBL/GenBank/DDBJ databases">
        <title>The Potential of Streptomyces as Biocontrol Agents against the Tomato grey mould, Botrytis cinerea (Gray mold) Frontiers in Microbiology.</title>
        <authorList>
            <person name="Li D."/>
        </authorList>
    </citation>
    <scope>NUCLEOTIDE SEQUENCE [LARGE SCALE GENOMIC DNA]</scope>
    <source>
        <strain evidence="8 9">NEAU-LD23</strain>
    </source>
</reference>
<comment type="caution">
    <text evidence="8">The sequence shown here is derived from an EMBL/GenBank/DDBJ whole genome shotgun (WGS) entry which is preliminary data.</text>
</comment>
<gene>
    <name evidence="8" type="ORF">EEJ42_22565</name>
</gene>
<evidence type="ECO:0000259" key="6">
    <source>
        <dbReference type="Pfam" id="PF00891"/>
    </source>
</evidence>
<dbReference type="GO" id="GO:0046983">
    <property type="term" value="F:protein dimerization activity"/>
    <property type="evidence" value="ECO:0007669"/>
    <property type="project" value="InterPro"/>
</dbReference>
<evidence type="ECO:0000313" key="9">
    <source>
        <dbReference type="Proteomes" id="UP000275401"/>
    </source>
</evidence>
<evidence type="ECO:0000256" key="4">
    <source>
        <dbReference type="PIRSR" id="PIRSR005739-1"/>
    </source>
</evidence>
<dbReference type="Pfam" id="PF08100">
    <property type="entry name" value="Dimerisation"/>
    <property type="match status" value="1"/>
</dbReference>
<feature type="compositionally biased region" description="Basic and acidic residues" evidence="5">
    <location>
        <begin position="1"/>
        <end position="10"/>
    </location>
</feature>
<dbReference type="InterPro" id="IPR036390">
    <property type="entry name" value="WH_DNA-bd_sf"/>
</dbReference>
<feature type="active site" description="Proton acceptor" evidence="4">
    <location>
        <position position="288"/>
    </location>
</feature>
<evidence type="ECO:0000256" key="5">
    <source>
        <dbReference type="SAM" id="MobiDB-lite"/>
    </source>
</evidence>
<evidence type="ECO:0000256" key="2">
    <source>
        <dbReference type="ARBA" id="ARBA00022679"/>
    </source>
</evidence>
<dbReference type="Gene3D" id="1.10.10.10">
    <property type="entry name" value="Winged helix-like DNA-binding domain superfamily/Winged helix DNA-binding domain"/>
    <property type="match status" value="1"/>
</dbReference>
<dbReference type="InterPro" id="IPR036388">
    <property type="entry name" value="WH-like_DNA-bd_sf"/>
</dbReference>
<keyword evidence="3" id="KW-0949">S-adenosyl-L-methionine</keyword>
<dbReference type="EMBL" id="RIBZ01000275">
    <property type="protein sequence ID" value="RNG21260.1"/>
    <property type="molecule type" value="Genomic_DNA"/>
</dbReference>
<evidence type="ECO:0000313" key="8">
    <source>
        <dbReference type="EMBL" id="RNG21260.1"/>
    </source>
</evidence>
<sequence length="380" mass="40950">MTRPKGDQLRRKSPPTYSRETAVATAETAPRGIQDTMFNVFMARALYVVTSLGIPDLLSDGARSCRTLADKTGVRADSLHQVLRAVASTGVLCTVPVRGAGTGDGNKDKDGEGDKDGRAYALTPIGETLCTGHPSGTRDMVLTLQGPIWDALTVLPQRLTTERTGTEIALGLPWFDYLRQRPDRGAAFDRMMIAVHGDEPEAVARAYDFSWAEHVTDVGGGVGTLLLAVLQEHPHLSGVLFDLPEGAEHAREYIEASGMADRCVTDSGSFFDAVPPGSDAYLLSHILHNCDEDSCLRILRSCAAAMSPRSRLLVVEMVLPSGDEPHPGKMLDLAMVTLTTGRERTAQEYEVLLARAGLRLREVVPTESAVSVLEAVLETA</sequence>
<evidence type="ECO:0000256" key="1">
    <source>
        <dbReference type="ARBA" id="ARBA00022603"/>
    </source>
</evidence>
<dbReference type="SUPFAM" id="SSF46785">
    <property type="entry name" value="Winged helix' DNA-binding domain"/>
    <property type="match status" value="1"/>
</dbReference>
<dbReference type="GO" id="GO:0008171">
    <property type="term" value="F:O-methyltransferase activity"/>
    <property type="evidence" value="ECO:0007669"/>
    <property type="project" value="InterPro"/>
</dbReference>
<feature type="domain" description="O-methyltransferase C-terminal" evidence="6">
    <location>
        <begin position="168"/>
        <end position="358"/>
    </location>
</feature>
<dbReference type="PANTHER" id="PTHR43712">
    <property type="entry name" value="PUTATIVE (AFU_ORTHOLOGUE AFUA_4G14580)-RELATED"/>
    <property type="match status" value="1"/>
</dbReference>
<organism evidence="8 9">
    <name type="scientific">Streptomyces botrytidirepellens</name>
    <dbReference type="NCBI Taxonomy" id="2486417"/>
    <lineage>
        <taxon>Bacteria</taxon>
        <taxon>Bacillati</taxon>
        <taxon>Actinomycetota</taxon>
        <taxon>Actinomycetes</taxon>
        <taxon>Kitasatosporales</taxon>
        <taxon>Streptomycetaceae</taxon>
        <taxon>Streptomyces</taxon>
    </lineage>
</organism>
<dbReference type="PROSITE" id="PS51683">
    <property type="entry name" value="SAM_OMT_II"/>
    <property type="match status" value="1"/>
</dbReference>
<dbReference type="Proteomes" id="UP000275401">
    <property type="component" value="Unassembled WGS sequence"/>
</dbReference>
<dbReference type="SUPFAM" id="SSF53335">
    <property type="entry name" value="S-adenosyl-L-methionine-dependent methyltransferases"/>
    <property type="match status" value="1"/>
</dbReference>
<protein>
    <submittedName>
        <fullName evidence="8">Methyltransferase</fullName>
    </submittedName>
</protein>
<keyword evidence="9" id="KW-1185">Reference proteome</keyword>
<dbReference type="PIRSF" id="PIRSF005739">
    <property type="entry name" value="O-mtase"/>
    <property type="match status" value="1"/>
</dbReference>
<evidence type="ECO:0000259" key="7">
    <source>
        <dbReference type="Pfam" id="PF08100"/>
    </source>
</evidence>
<keyword evidence="1 8" id="KW-0489">Methyltransferase</keyword>
<dbReference type="GO" id="GO:0032259">
    <property type="term" value="P:methylation"/>
    <property type="evidence" value="ECO:0007669"/>
    <property type="project" value="UniProtKB-KW"/>
</dbReference>
<dbReference type="Gene3D" id="3.40.50.150">
    <property type="entry name" value="Vaccinia Virus protein VP39"/>
    <property type="match status" value="1"/>
</dbReference>
<dbReference type="InterPro" id="IPR012967">
    <property type="entry name" value="COMT_dimerisation"/>
</dbReference>
<dbReference type="AlphaFoldDB" id="A0A3M8VV28"/>
<dbReference type="Gene3D" id="1.10.287.1350">
    <property type="match status" value="1"/>
</dbReference>
<dbReference type="InterPro" id="IPR029063">
    <property type="entry name" value="SAM-dependent_MTases_sf"/>
</dbReference>
<dbReference type="Pfam" id="PF00891">
    <property type="entry name" value="Methyltransf_2"/>
    <property type="match status" value="1"/>
</dbReference>